<feature type="region of interest" description="Disordered" evidence="3">
    <location>
        <begin position="301"/>
        <end position="323"/>
    </location>
</feature>
<dbReference type="SUPFAM" id="SSF54928">
    <property type="entry name" value="RNA-binding domain, RBD"/>
    <property type="match status" value="1"/>
</dbReference>
<evidence type="ECO:0000313" key="5">
    <source>
        <dbReference type="EMBL" id="OXV05208.1"/>
    </source>
</evidence>
<evidence type="ECO:0000259" key="4">
    <source>
        <dbReference type="PROSITE" id="PS50102"/>
    </source>
</evidence>
<feature type="compositionally biased region" description="Basic and acidic residues" evidence="3">
    <location>
        <begin position="165"/>
        <end position="182"/>
    </location>
</feature>
<keyword evidence="1 2" id="KW-0694">RNA-binding</keyword>
<proteinExistence type="predicted"/>
<feature type="compositionally biased region" description="Polar residues" evidence="3">
    <location>
        <begin position="22"/>
        <end position="41"/>
    </location>
</feature>
<sequence>MADTFDGSGRSAESRQDEQHQQRWISTKSFSSGRAFNSQNWRIKADDSSNAPSSQSLQPQMDSPRPTLGKQLSQVPQAIIEGRRLYVGNMPYMAKKEDVHELFAAGEFNIERIDISIDPFTGRNPSYCFVELETKEQAEQAMQQLDNRDFLGRPVKIRPGVAKSPTDRSIAKVDGSPRTESERPFAFDRWQRDDASAHFKGYSEQGRRLYVGGLPKLSNQATIDTEIRKFFKGFNLEAVSKLISPSPSRLMGPGNHYYLFVDFPNPKEAQSAIEALDGKKGPWGGKIRIYRARGDSWKPDERQKWGAVRENNLSTAAKTNAAA</sequence>
<comment type="caution">
    <text evidence="5">The sequence shown here is derived from an EMBL/GenBank/DDBJ whole genome shotgun (WGS) entry which is preliminary data.</text>
</comment>
<dbReference type="AlphaFoldDB" id="A0A232LMJ5"/>
<gene>
    <name evidence="5" type="ORF">Egran_07024</name>
</gene>
<evidence type="ECO:0000313" key="6">
    <source>
        <dbReference type="Proteomes" id="UP000243515"/>
    </source>
</evidence>
<dbReference type="InterPro" id="IPR035979">
    <property type="entry name" value="RBD_domain_sf"/>
</dbReference>
<protein>
    <recommendedName>
        <fullName evidence="4">RRM domain-containing protein</fullName>
    </recommendedName>
</protein>
<feature type="region of interest" description="Disordered" evidence="3">
    <location>
        <begin position="1"/>
        <end position="72"/>
    </location>
</feature>
<keyword evidence="6" id="KW-1185">Reference proteome</keyword>
<name>A0A232LMJ5_9EURO</name>
<dbReference type="InterPro" id="IPR000504">
    <property type="entry name" value="RRM_dom"/>
</dbReference>
<feature type="compositionally biased region" description="Polar residues" evidence="3">
    <location>
        <begin position="311"/>
        <end position="323"/>
    </location>
</feature>
<accession>A0A232LMJ5</accession>
<evidence type="ECO:0000256" key="1">
    <source>
        <dbReference type="ARBA" id="ARBA00022884"/>
    </source>
</evidence>
<dbReference type="EMBL" id="NPHW01007400">
    <property type="protein sequence ID" value="OXV05208.1"/>
    <property type="molecule type" value="Genomic_DNA"/>
</dbReference>
<evidence type="ECO:0000256" key="2">
    <source>
        <dbReference type="PROSITE-ProRule" id="PRU00176"/>
    </source>
</evidence>
<organism evidence="5 6">
    <name type="scientific">Elaphomyces granulatus</name>
    <dbReference type="NCBI Taxonomy" id="519963"/>
    <lineage>
        <taxon>Eukaryota</taxon>
        <taxon>Fungi</taxon>
        <taxon>Dikarya</taxon>
        <taxon>Ascomycota</taxon>
        <taxon>Pezizomycotina</taxon>
        <taxon>Eurotiomycetes</taxon>
        <taxon>Eurotiomycetidae</taxon>
        <taxon>Eurotiales</taxon>
        <taxon>Elaphomycetaceae</taxon>
        <taxon>Elaphomyces</taxon>
    </lineage>
</organism>
<dbReference type="Pfam" id="PF00076">
    <property type="entry name" value="RRM_1"/>
    <property type="match status" value="1"/>
</dbReference>
<dbReference type="PANTHER" id="PTHR21245">
    <property type="entry name" value="HETEROGENEOUS NUCLEAR RIBONUCLEOPROTEIN"/>
    <property type="match status" value="1"/>
</dbReference>
<dbReference type="OrthoDB" id="272703at2759"/>
<reference evidence="5 6" key="1">
    <citation type="journal article" date="2015" name="Environ. Microbiol.">
        <title>Metagenome sequence of Elaphomyces granulatus from sporocarp tissue reveals Ascomycota ectomycorrhizal fingerprints of genome expansion and a Proteobacteria-rich microbiome.</title>
        <authorList>
            <person name="Quandt C.A."/>
            <person name="Kohler A."/>
            <person name="Hesse C.N."/>
            <person name="Sharpton T.J."/>
            <person name="Martin F."/>
            <person name="Spatafora J.W."/>
        </authorList>
    </citation>
    <scope>NUCLEOTIDE SEQUENCE [LARGE SCALE GENOMIC DNA]</scope>
    <source>
        <strain evidence="5 6">OSC145934</strain>
    </source>
</reference>
<dbReference type="Gene3D" id="3.30.70.330">
    <property type="match status" value="2"/>
</dbReference>
<dbReference type="InterPro" id="IPR012677">
    <property type="entry name" value="Nucleotide-bd_a/b_plait_sf"/>
</dbReference>
<evidence type="ECO:0000256" key="3">
    <source>
        <dbReference type="SAM" id="MobiDB-lite"/>
    </source>
</evidence>
<dbReference type="PROSITE" id="PS50102">
    <property type="entry name" value="RRM"/>
    <property type="match status" value="2"/>
</dbReference>
<feature type="domain" description="RRM" evidence="4">
    <location>
        <begin position="83"/>
        <end position="162"/>
    </location>
</feature>
<dbReference type="GO" id="GO:0003723">
    <property type="term" value="F:RNA binding"/>
    <property type="evidence" value="ECO:0007669"/>
    <property type="project" value="UniProtKB-UniRule"/>
</dbReference>
<feature type="region of interest" description="Disordered" evidence="3">
    <location>
        <begin position="161"/>
        <end position="182"/>
    </location>
</feature>
<dbReference type="SMART" id="SM00360">
    <property type="entry name" value="RRM"/>
    <property type="match status" value="2"/>
</dbReference>
<feature type="domain" description="RRM" evidence="4">
    <location>
        <begin position="207"/>
        <end position="294"/>
    </location>
</feature>
<dbReference type="CDD" id="cd00590">
    <property type="entry name" value="RRM_SF"/>
    <property type="match status" value="2"/>
</dbReference>
<dbReference type="Proteomes" id="UP000243515">
    <property type="component" value="Unassembled WGS sequence"/>
</dbReference>
<feature type="compositionally biased region" description="Basic and acidic residues" evidence="3">
    <location>
        <begin position="12"/>
        <end position="21"/>
    </location>
</feature>
<feature type="compositionally biased region" description="Polar residues" evidence="3">
    <location>
        <begin position="48"/>
        <end position="61"/>
    </location>
</feature>